<dbReference type="InterPro" id="IPR051795">
    <property type="entry name" value="Glycosyl_Hydrlase_43"/>
</dbReference>
<dbReference type="Proteomes" id="UP000279259">
    <property type="component" value="Unassembled WGS sequence"/>
</dbReference>
<evidence type="ECO:0000313" key="8">
    <source>
        <dbReference type="EMBL" id="RSH93063.1"/>
    </source>
</evidence>
<dbReference type="PANTHER" id="PTHR42812">
    <property type="entry name" value="BETA-XYLOSIDASE"/>
    <property type="match status" value="1"/>
</dbReference>
<dbReference type="InterPro" id="IPR013320">
    <property type="entry name" value="ConA-like_dom_sf"/>
</dbReference>
<dbReference type="OrthoDB" id="2139957at2759"/>
<dbReference type="CDD" id="cd18617">
    <property type="entry name" value="GH43_XynB-like"/>
    <property type="match status" value="1"/>
</dbReference>
<dbReference type="PANTHER" id="PTHR42812:SF16">
    <property type="entry name" value="HYDROLASE, PUTATIVE (AFU_ORTHOLOGUE AFUA_7G06110)-RELATED"/>
    <property type="match status" value="1"/>
</dbReference>
<dbReference type="Gene3D" id="2.60.120.200">
    <property type="match status" value="1"/>
</dbReference>
<reference evidence="8 9" key="1">
    <citation type="submission" date="2018-11" db="EMBL/GenBank/DDBJ databases">
        <title>Genome sequence of Saitozyma podzolica DSM 27192.</title>
        <authorList>
            <person name="Aliyu H."/>
            <person name="Gorte O."/>
            <person name="Ochsenreither K."/>
        </authorList>
    </citation>
    <scope>NUCLEOTIDE SEQUENCE [LARGE SCALE GENOMIC DNA]</scope>
    <source>
        <strain evidence="8 9">DSM 27192</strain>
    </source>
</reference>
<dbReference type="AlphaFoldDB" id="A0A427YPP5"/>
<gene>
    <name evidence="8" type="ORF">EHS25_007416</name>
</gene>
<feature type="domain" description="Beta-xylosidase C-terminal Concanavalin A-like" evidence="7">
    <location>
        <begin position="356"/>
        <end position="419"/>
    </location>
</feature>
<sequence length="534" mass="59149">MAFRNPIIPGFNPDPTICRVGLDYFLATSTFEYFPGVPTYTSRDLVSWRLIGHALNRRSQLDLRAVESGGGIFAPTLRYHDGRWYMTTTCFHRRSPAIAGDTRIMARGFYVWTEDIWDQSRWSDPIYFDATGIDQDLFFGDDGKVYLTWAKYIPELDPMPPKHYNLSCFTMQVDLATGRSLSPARMVRHNSTIGNWVSEGPHILKRGEWYYLITADGGTHTAHQEWVCRSKQGPFGPWEEGPPGINPVVYNGDDGVVTMTGHMDMVEGTDGRWWAVCLAVRPQNGHQSQLGRETFLMPVEWVNNWPVVNGGHKIGLCGPLWAGLPRIPPESSWVADFKPNMGYGVDESSPDLGAAGWYHLRTPVRPDYDLTTRPGTLGILGGPYGLDEDESLSMVLRKQTTFHGVWRVTINFDPHDQGQGQGSRCGGAKLVFRYAEPNGTSFKETTFPAPTGAIAIEITATPEDYSFALVDAVSGKSSLVGTASAASLTHRWPLSSPFTGTHVALYAHGYGGVGCRSPAWFSDVSWRGVREGGP</sequence>
<keyword evidence="2 6" id="KW-0378">Hydrolase</keyword>
<dbReference type="SUPFAM" id="SSF49899">
    <property type="entry name" value="Concanavalin A-like lectins/glucanases"/>
    <property type="match status" value="1"/>
</dbReference>
<dbReference type="InterPro" id="IPR023296">
    <property type="entry name" value="Glyco_hydro_beta-prop_sf"/>
</dbReference>
<keyword evidence="3 6" id="KW-0326">Glycosidase</keyword>
<evidence type="ECO:0000259" key="7">
    <source>
        <dbReference type="Pfam" id="PF17851"/>
    </source>
</evidence>
<evidence type="ECO:0000256" key="2">
    <source>
        <dbReference type="ARBA" id="ARBA00022801"/>
    </source>
</evidence>
<name>A0A427YPP5_9TREE</name>
<organism evidence="8 9">
    <name type="scientific">Saitozyma podzolica</name>
    <dbReference type="NCBI Taxonomy" id="1890683"/>
    <lineage>
        <taxon>Eukaryota</taxon>
        <taxon>Fungi</taxon>
        <taxon>Dikarya</taxon>
        <taxon>Basidiomycota</taxon>
        <taxon>Agaricomycotina</taxon>
        <taxon>Tremellomycetes</taxon>
        <taxon>Tremellales</taxon>
        <taxon>Trimorphomycetaceae</taxon>
        <taxon>Saitozyma</taxon>
    </lineage>
</organism>
<keyword evidence="9" id="KW-1185">Reference proteome</keyword>
<dbReference type="Pfam" id="PF04616">
    <property type="entry name" value="Glyco_hydro_43"/>
    <property type="match status" value="1"/>
</dbReference>
<dbReference type="EMBL" id="RSCD01000004">
    <property type="protein sequence ID" value="RSH93063.1"/>
    <property type="molecule type" value="Genomic_DNA"/>
</dbReference>
<dbReference type="InterPro" id="IPR006710">
    <property type="entry name" value="Glyco_hydro_43"/>
</dbReference>
<accession>A0A427YPP5</accession>
<dbReference type="GO" id="GO:0005975">
    <property type="term" value="P:carbohydrate metabolic process"/>
    <property type="evidence" value="ECO:0007669"/>
    <property type="project" value="InterPro"/>
</dbReference>
<evidence type="ECO:0000256" key="4">
    <source>
        <dbReference type="PIRSR" id="PIRSR606710-1"/>
    </source>
</evidence>
<dbReference type="Pfam" id="PF17851">
    <property type="entry name" value="GH43_C2"/>
    <property type="match status" value="1"/>
</dbReference>
<dbReference type="InterPro" id="IPR041542">
    <property type="entry name" value="GH43_C2"/>
</dbReference>
<protein>
    <recommendedName>
        <fullName evidence="7">Beta-xylosidase C-terminal Concanavalin A-like domain-containing protein</fullName>
    </recommendedName>
</protein>
<dbReference type="GO" id="GO:0004553">
    <property type="term" value="F:hydrolase activity, hydrolyzing O-glycosyl compounds"/>
    <property type="evidence" value="ECO:0007669"/>
    <property type="project" value="InterPro"/>
</dbReference>
<dbReference type="Gene3D" id="2.115.10.20">
    <property type="entry name" value="Glycosyl hydrolase domain, family 43"/>
    <property type="match status" value="1"/>
</dbReference>
<feature type="active site" description="Proton donor" evidence="4">
    <location>
        <position position="199"/>
    </location>
</feature>
<dbReference type="SUPFAM" id="SSF75005">
    <property type="entry name" value="Arabinanase/levansucrase/invertase"/>
    <property type="match status" value="1"/>
</dbReference>
<dbReference type="STRING" id="1890683.A0A427YPP5"/>
<feature type="active site" description="Proton acceptor" evidence="4">
    <location>
        <position position="14"/>
    </location>
</feature>
<evidence type="ECO:0000313" key="9">
    <source>
        <dbReference type="Proteomes" id="UP000279259"/>
    </source>
</evidence>
<evidence type="ECO:0000256" key="3">
    <source>
        <dbReference type="ARBA" id="ARBA00023295"/>
    </source>
</evidence>
<proteinExistence type="inferred from homology"/>
<evidence type="ECO:0000256" key="1">
    <source>
        <dbReference type="ARBA" id="ARBA00009865"/>
    </source>
</evidence>
<evidence type="ECO:0000256" key="6">
    <source>
        <dbReference type="RuleBase" id="RU361187"/>
    </source>
</evidence>
<feature type="site" description="Important for catalytic activity, responsible for pKa modulation of the active site Glu and correct orientation of both the proton donor and substrate" evidence="5">
    <location>
        <position position="134"/>
    </location>
</feature>
<evidence type="ECO:0000256" key="5">
    <source>
        <dbReference type="PIRSR" id="PIRSR606710-2"/>
    </source>
</evidence>
<comment type="similarity">
    <text evidence="1 6">Belongs to the glycosyl hydrolase 43 family.</text>
</comment>
<comment type="caution">
    <text evidence="8">The sequence shown here is derived from an EMBL/GenBank/DDBJ whole genome shotgun (WGS) entry which is preliminary data.</text>
</comment>